<dbReference type="PROSITE" id="PS51257">
    <property type="entry name" value="PROKAR_LIPOPROTEIN"/>
    <property type="match status" value="1"/>
</dbReference>
<accession>A0A2P2JRM9</accession>
<reference evidence="1" key="1">
    <citation type="submission" date="2018-02" db="EMBL/GenBank/DDBJ databases">
        <title>Rhizophora mucronata_Transcriptome.</title>
        <authorList>
            <person name="Meera S.P."/>
            <person name="Sreeshan A."/>
            <person name="Augustine A."/>
        </authorList>
    </citation>
    <scope>NUCLEOTIDE SEQUENCE</scope>
    <source>
        <tissue evidence="1">Leaf</tissue>
    </source>
</reference>
<evidence type="ECO:0000313" key="1">
    <source>
        <dbReference type="EMBL" id="MBW96137.1"/>
    </source>
</evidence>
<protein>
    <submittedName>
        <fullName evidence="1">Uncharacterized protein</fullName>
    </submittedName>
</protein>
<name>A0A2P2JRM9_RHIMU</name>
<dbReference type="EMBL" id="GGEC01015654">
    <property type="protein sequence ID" value="MBW96137.1"/>
    <property type="molecule type" value="Transcribed_RNA"/>
</dbReference>
<proteinExistence type="predicted"/>
<organism evidence="1">
    <name type="scientific">Rhizophora mucronata</name>
    <name type="common">Asiatic mangrove</name>
    <dbReference type="NCBI Taxonomy" id="61149"/>
    <lineage>
        <taxon>Eukaryota</taxon>
        <taxon>Viridiplantae</taxon>
        <taxon>Streptophyta</taxon>
        <taxon>Embryophyta</taxon>
        <taxon>Tracheophyta</taxon>
        <taxon>Spermatophyta</taxon>
        <taxon>Magnoliopsida</taxon>
        <taxon>eudicotyledons</taxon>
        <taxon>Gunneridae</taxon>
        <taxon>Pentapetalae</taxon>
        <taxon>rosids</taxon>
        <taxon>fabids</taxon>
        <taxon>Malpighiales</taxon>
        <taxon>Rhizophoraceae</taxon>
        <taxon>Rhizophora</taxon>
    </lineage>
</organism>
<dbReference type="AlphaFoldDB" id="A0A2P2JRM9"/>
<sequence length="60" mass="6767">MELSRYPSIMTPLESSHIFTVTSCGCIPFKYAFPRKTSPHMKTPTKLSVLNPSVKLHRSS</sequence>